<keyword evidence="2" id="KW-1185">Reference proteome</keyword>
<evidence type="ECO:0000313" key="1">
    <source>
        <dbReference type="EMBL" id="KAI8567033.1"/>
    </source>
</evidence>
<evidence type="ECO:0000313" key="2">
    <source>
        <dbReference type="Proteomes" id="UP001062846"/>
    </source>
</evidence>
<sequence>MANEVVLAPVEFLAQILIQEVGQFIGIGDEVEWIERELRLMQSSLAHVEANREPVEDEIKWASQARDVIQEVENIIDVFLRKNAQYRRRGAFRRSVFVFNHLIVRLKLHLKVEKIKVQIRDVSKRRPKQPQESYSYQDRSSSSQAGPSTSHEPQIPHEAATAVASVIGQVESVMSQNLLVHMGVIKIVRDIGDEFKRLHGILIDFKLEKNLDERTRSWIEEVKDVSNLTEPIFASFIYKREQHLTHQRIFQFGFLFLGDLSFGKKLKRVRFQIHDLYRRKWTYGIGDLSEIPTSTASNITMRLSSPTVEANETSPFLSFQLGIPTFGFLNFYYFLVVSGFGHAIGRMASLSQVNESIGIQQPVNDQLETIKTDLRLMQGLFKDVGGMEDTGKRVKVWLDEMKDIAQDIGNFLRQAEQENATTTLWTPRSVFREWITRQRIARKIKGINDELLGISKRKWTYDIGKIEGRRISEVEDQSEQQVESSTPTAVGYHDIRSFREARGCSPLMLQQMERIFQKIFLPAAIQQSDVASLRRELKLMCALCDDANSMDEKNARLKVWTRQMQEVYEDALKFIDSYAHKIEQKGVSVLRRYRFIQFVAPREIDRIQNRIHELSIRKWTYDIGGIQPRKGQSYVGEPSTPEAHCMLISEPEAHCLSRSESAQPLSSRRIGRRNAFTRLFATVSMAILRKPQLANSIEQLEQNVKSIEEERSLMHSLWLDIGDLERFDGRLAWVKDMNDVSIAVDAAIAAYEEATKPNIWGLEKRVHVAKKIEDIMHKIQVLSDRRRVYGIDFGKTRKAHNVLNMAGNPHQRLPPSVLSNRRDIVSFYDDLQAVGALLLTNNEQHSIISIVGMEGIGKTTLAKLLYGNINVRQHFTCKAWVSVHSDCDVEALMRCIEDQVLVSLQENKRKAIGLHEHDGKLGTEEARVLTLGAILEVNRYLIVLDDVSTTEIWDRLIKEFPSSSTLHGSRIVLTTRDVDVATRADPKSVHKLRLLSDDDSWALFTKTLIVPHGLSPHDLLELRKKVMRCGGLPRAIVQLREQFAGTESTSGAWLRVLENPKVDQKPWKKTLDMIKDRSLPLYLERSLFYLRRFPADFEIPLRRLIALWIAEDLVHQRRGDEDPPEAVAERYLAELINRNVVQALKKKLNGAVQKCRLPYALREIWPLPEPEKAAYPGSHTNKNSKLSPTSHKIRHLTHHSDGDRVCFDPLGGTTNLSSDSLSPAYEHVISFRSFDTREGSQPGKELGKFLKDCISSRYLLSLRVLDLERVFRPELPKALGELVLLRYLGLRWTYLEFLPSFIKELLNLQTLDVKHTSINTLPTSIWKMEQLRHLYLDEDYRCRFVPRPSHYSLTDLQTLWGLFIDEDSPVKDGLDGLIRLNRLGVTSRLMSSRQETMLSQLEAVGNWVQKLELLQSLRLKSFDKQGKPWQLPKLDLTGHTNLSSLYLLGRIAESNFLASGLPSALTELTLSGSGLTENPMPKLGELPLLRILRLFSESFLEKEMRCPSGGFPQLRILKLWKLEKLEELKVENGALSELIDLEIRSCQNLKKLPDEWRDPRILQMLEFTDMPGEWDRFRNDRSDFHEDNSVNKYNTAETSIILGSQIREKLMKSTISKSEKISLQIAPHSFNF</sequence>
<protein>
    <submittedName>
        <fullName evidence="1">Uncharacterized protein</fullName>
    </submittedName>
</protein>
<proteinExistence type="predicted"/>
<comment type="caution">
    <text evidence="1">The sequence shown here is derived from an EMBL/GenBank/DDBJ whole genome shotgun (WGS) entry which is preliminary data.</text>
</comment>
<accession>A0ACC0PMT1</accession>
<reference evidence="1" key="1">
    <citation type="submission" date="2022-02" db="EMBL/GenBank/DDBJ databases">
        <title>Plant Genome Project.</title>
        <authorList>
            <person name="Zhang R.-G."/>
        </authorList>
    </citation>
    <scope>NUCLEOTIDE SEQUENCE</scope>
    <source>
        <strain evidence="1">AT1</strain>
    </source>
</reference>
<organism evidence="1 2">
    <name type="scientific">Rhododendron molle</name>
    <name type="common">Chinese azalea</name>
    <name type="synonym">Azalea mollis</name>
    <dbReference type="NCBI Taxonomy" id="49168"/>
    <lineage>
        <taxon>Eukaryota</taxon>
        <taxon>Viridiplantae</taxon>
        <taxon>Streptophyta</taxon>
        <taxon>Embryophyta</taxon>
        <taxon>Tracheophyta</taxon>
        <taxon>Spermatophyta</taxon>
        <taxon>Magnoliopsida</taxon>
        <taxon>eudicotyledons</taxon>
        <taxon>Gunneridae</taxon>
        <taxon>Pentapetalae</taxon>
        <taxon>asterids</taxon>
        <taxon>Ericales</taxon>
        <taxon>Ericaceae</taxon>
        <taxon>Ericoideae</taxon>
        <taxon>Rhodoreae</taxon>
        <taxon>Rhododendron</taxon>
    </lineage>
</organism>
<dbReference type="EMBL" id="CM046389">
    <property type="protein sequence ID" value="KAI8567033.1"/>
    <property type="molecule type" value="Genomic_DNA"/>
</dbReference>
<gene>
    <name evidence="1" type="ORF">RHMOL_Rhmol02G0090000</name>
</gene>
<name>A0ACC0PMT1_RHOML</name>
<dbReference type="Proteomes" id="UP001062846">
    <property type="component" value="Chromosome 2"/>
</dbReference>